<evidence type="ECO:0000313" key="1">
    <source>
        <dbReference type="EMBL" id="KAH9493599.1"/>
    </source>
</evidence>
<evidence type="ECO:0000313" key="2">
    <source>
        <dbReference type="Proteomes" id="UP000790347"/>
    </source>
</evidence>
<keyword evidence="2" id="KW-1185">Reference proteome</keyword>
<protein>
    <submittedName>
        <fullName evidence="1">Uncharacterized protein</fullName>
    </submittedName>
</protein>
<organism evidence="1 2">
    <name type="scientific">Dermatophagoides farinae</name>
    <name type="common">American house dust mite</name>
    <dbReference type="NCBI Taxonomy" id="6954"/>
    <lineage>
        <taxon>Eukaryota</taxon>
        <taxon>Metazoa</taxon>
        <taxon>Ecdysozoa</taxon>
        <taxon>Arthropoda</taxon>
        <taxon>Chelicerata</taxon>
        <taxon>Arachnida</taxon>
        <taxon>Acari</taxon>
        <taxon>Acariformes</taxon>
        <taxon>Sarcoptiformes</taxon>
        <taxon>Astigmata</taxon>
        <taxon>Psoroptidia</taxon>
        <taxon>Analgoidea</taxon>
        <taxon>Pyroglyphidae</taxon>
        <taxon>Dermatophagoidinae</taxon>
        <taxon>Dermatophagoides</taxon>
    </lineage>
</organism>
<accession>A0A922HI06</accession>
<reference evidence="1" key="2">
    <citation type="journal article" date="2022" name="Res Sq">
        <title>Comparative Genomics Reveals Insights into the Divergent Evolution of Astigmatic Mites and Household Pest Adaptations.</title>
        <authorList>
            <person name="Xiong Q."/>
            <person name="Wan A.T.-Y."/>
            <person name="Liu X.-Y."/>
            <person name="Fung C.S.-H."/>
            <person name="Xiao X."/>
            <person name="Malainual N."/>
            <person name="Hou J."/>
            <person name="Wang L."/>
            <person name="Wang M."/>
            <person name="Yang K."/>
            <person name="Cui Y."/>
            <person name="Leung E."/>
            <person name="Nong W."/>
            <person name="Shin S.-K."/>
            <person name="Au S."/>
            <person name="Jeong K.Y."/>
            <person name="Chew F.T."/>
            <person name="Hui J."/>
            <person name="Leung T.F."/>
            <person name="Tungtrongchitr A."/>
            <person name="Zhong N."/>
            <person name="Liu Z."/>
            <person name="Tsui S."/>
        </authorList>
    </citation>
    <scope>NUCLEOTIDE SEQUENCE</scope>
    <source>
        <strain evidence="1">Derf</strain>
        <tissue evidence="1">Whole organism</tissue>
    </source>
</reference>
<gene>
    <name evidence="1" type="ORF">DERF_014338</name>
</gene>
<dbReference type="Proteomes" id="UP000790347">
    <property type="component" value="Unassembled WGS sequence"/>
</dbReference>
<reference evidence="1" key="1">
    <citation type="submission" date="2013-05" db="EMBL/GenBank/DDBJ databases">
        <authorList>
            <person name="Yim A.K.Y."/>
            <person name="Chan T.F."/>
            <person name="Ji K.M."/>
            <person name="Liu X.Y."/>
            <person name="Zhou J.W."/>
            <person name="Li R.Q."/>
            <person name="Yang K.Y."/>
            <person name="Li J."/>
            <person name="Li M."/>
            <person name="Law P.T.W."/>
            <person name="Wu Y.L."/>
            <person name="Cai Z.L."/>
            <person name="Qin H."/>
            <person name="Bao Y."/>
            <person name="Leung R.K.K."/>
            <person name="Ng P.K.S."/>
            <person name="Zou J."/>
            <person name="Zhong X.J."/>
            <person name="Ran P.X."/>
            <person name="Zhong N.S."/>
            <person name="Liu Z.G."/>
            <person name="Tsui S.K.W."/>
        </authorList>
    </citation>
    <scope>NUCLEOTIDE SEQUENCE</scope>
    <source>
        <strain evidence="1">Derf</strain>
        <tissue evidence="1">Whole organism</tissue>
    </source>
</reference>
<comment type="caution">
    <text evidence="1">The sequence shown here is derived from an EMBL/GenBank/DDBJ whole genome shotgun (WGS) entry which is preliminary data.</text>
</comment>
<sequence>MDDDGFEIFILKNDDISDKEKERVSKYTDIGVPYIESSFQYKLSINCLNHSKTDGLLSSR</sequence>
<dbReference type="AlphaFoldDB" id="A0A922HI06"/>
<proteinExistence type="predicted"/>
<dbReference type="EMBL" id="ASGP02000008">
    <property type="protein sequence ID" value="KAH9493599.1"/>
    <property type="molecule type" value="Genomic_DNA"/>
</dbReference>
<name>A0A922HI06_DERFA</name>